<protein>
    <submittedName>
        <fullName evidence="6">DNA-binding transcriptional LysR family regulator</fullName>
    </submittedName>
</protein>
<dbReference type="GO" id="GO:0032993">
    <property type="term" value="C:protein-DNA complex"/>
    <property type="evidence" value="ECO:0007669"/>
    <property type="project" value="TreeGrafter"/>
</dbReference>
<evidence type="ECO:0000313" key="6">
    <source>
        <dbReference type="EMBL" id="TCV03172.1"/>
    </source>
</evidence>
<dbReference type="InterPro" id="IPR000847">
    <property type="entry name" value="LysR_HTH_N"/>
</dbReference>
<dbReference type="EMBL" id="SMBX01000001">
    <property type="protein sequence ID" value="TCV03172.1"/>
    <property type="molecule type" value="Genomic_DNA"/>
</dbReference>
<comment type="caution">
    <text evidence="6">The sequence shown here is derived from an EMBL/GenBank/DDBJ whole genome shotgun (WGS) entry which is preliminary data.</text>
</comment>
<dbReference type="RefSeq" id="WP_132473372.1">
    <property type="nucleotide sequence ID" value="NZ_JBHRVM010000001.1"/>
</dbReference>
<name>A0A4R3VH70_9BURK</name>
<evidence type="ECO:0000256" key="2">
    <source>
        <dbReference type="ARBA" id="ARBA00023015"/>
    </source>
</evidence>
<evidence type="ECO:0000256" key="4">
    <source>
        <dbReference type="ARBA" id="ARBA00023163"/>
    </source>
</evidence>
<evidence type="ECO:0000256" key="1">
    <source>
        <dbReference type="ARBA" id="ARBA00009437"/>
    </source>
</evidence>
<dbReference type="InterPro" id="IPR005119">
    <property type="entry name" value="LysR_subst-bd"/>
</dbReference>
<comment type="similarity">
    <text evidence="1">Belongs to the LysR transcriptional regulatory family.</text>
</comment>
<evidence type="ECO:0000256" key="3">
    <source>
        <dbReference type="ARBA" id="ARBA00023125"/>
    </source>
</evidence>
<reference evidence="6 7" key="1">
    <citation type="submission" date="2019-03" db="EMBL/GenBank/DDBJ databases">
        <title>Genomic Encyclopedia of Type Strains, Phase IV (KMG-IV): sequencing the most valuable type-strain genomes for metagenomic binning, comparative biology and taxonomic classification.</title>
        <authorList>
            <person name="Goeker M."/>
        </authorList>
    </citation>
    <scope>NUCLEOTIDE SEQUENCE [LARGE SCALE GENOMIC DNA]</scope>
    <source>
        <strain evidence="6 7">DSM 100048</strain>
    </source>
</reference>
<feature type="domain" description="HTH lysR-type" evidence="5">
    <location>
        <begin position="1"/>
        <end position="58"/>
    </location>
</feature>
<dbReference type="PROSITE" id="PS50931">
    <property type="entry name" value="HTH_LYSR"/>
    <property type="match status" value="1"/>
</dbReference>
<dbReference type="PANTHER" id="PTHR30346">
    <property type="entry name" value="TRANSCRIPTIONAL DUAL REGULATOR HCAR-RELATED"/>
    <property type="match status" value="1"/>
</dbReference>
<dbReference type="InterPro" id="IPR036390">
    <property type="entry name" value="WH_DNA-bd_sf"/>
</dbReference>
<dbReference type="GO" id="GO:0003700">
    <property type="term" value="F:DNA-binding transcription factor activity"/>
    <property type="evidence" value="ECO:0007669"/>
    <property type="project" value="InterPro"/>
</dbReference>
<keyword evidence="3 6" id="KW-0238">DNA-binding</keyword>
<dbReference type="PANTHER" id="PTHR30346:SF28">
    <property type="entry name" value="HTH-TYPE TRANSCRIPTIONAL REGULATOR CYNR"/>
    <property type="match status" value="1"/>
</dbReference>
<dbReference type="AlphaFoldDB" id="A0A4R3VH70"/>
<dbReference type="Pfam" id="PF03466">
    <property type="entry name" value="LysR_substrate"/>
    <property type="match status" value="1"/>
</dbReference>
<dbReference type="InterPro" id="IPR036388">
    <property type="entry name" value="WH-like_DNA-bd_sf"/>
</dbReference>
<keyword evidence="7" id="KW-1185">Reference proteome</keyword>
<gene>
    <name evidence="6" type="ORF">EV686_101635</name>
</gene>
<accession>A0A4R3VH70</accession>
<evidence type="ECO:0000313" key="7">
    <source>
        <dbReference type="Proteomes" id="UP000294692"/>
    </source>
</evidence>
<organism evidence="6 7">
    <name type="scientific">Paracandidimonas soli</name>
    <dbReference type="NCBI Taxonomy" id="1917182"/>
    <lineage>
        <taxon>Bacteria</taxon>
        <taxon>Pseudomonadati</taxon>
        <taxon>Pseudomonadota</taxon>
        <taxon>Betaproteobacteria</taxon>
        <taxon>Burkholderiales</taxon>
        <taxon>Alcaligenaceae</taxon>
        <taxon>Paracandidimonas</taxon>
    </lineage>
</organism>
<dbReference type="Gene3D" id="3.40.190.290">
    <property type="match status" value="1"/>
</dbReference>
<sequence>MDLRFLQTFVNVVKLGSIAEAARFEDLTPASVQQRLRALDASVGSQLVKRTGRTVQPTVAGRRILGQAQKLLDGARDLRSMASDNELPAGPLHLGATPTALTSMVGGALKRWFSLYPDIEIYIEPGSSKGLYTRVQDGALDAAILVHPQFDIPKHMEQRIIRQEPLMLVTPAGLDGTDPLDTLKTQPYICYDRSVLGGRLADDYLRGLQIRPRIRLELDGIDAIGKLVSEGLGVSLLPSTNTLRLGPGGVSLWPLPPPVPRRHVAILWGRGGVRAPLAQTFARLLAETQEAARNGHS</sequence>
<proteinExistence type="inferred from homology"/>
<dbReference type="Proteomes" id="UP000294692">
    <property type="component" value="Unassembled WGS sequence"/>
</dbReference>
<dbReference type="Pfam" id="PF00126">
    <property type="entry name" value="HTH_1"/>
    <property type="match status" value="1"/>
</dbReference>
<dbReference type="SUPFAM" id="SSF53850">
    <property type="entry name" value="Periplasmic binding protein-like II"/>
    <property type="match status" value="1"/>
</dbReference>
<keyword evidence="4" id="KW-0804">Transcription</keyword>
<dbReference type="Gene3D" id="1.10.10.10">
    <property type="entry name" value="Winged helix-like DNA-binding domain superfamily/Winged helix DNA-binding domain"/>
    <property type="match status" value="1"/>
</dbReference>
<dbReference type="SUPFAM" id="SSF46785">
    <property type="entry name" value="Winged helix' DNA-binding domain"/>
    <property type="match status" value="1"/>
</dbReference>
<keyword evidence="2" id="KW-0805">Transcription regulation</keyword>
<dbReference type="OrthoDB" id="9803735at2"/>
<dbReference type="GO" id="GO:0003677">
    <property type="term" value="F:DNA binding"/>
    <property type="evidence" value="ECO:0007669"/>
    <property type="project" value="UniProtKB-KW"/>
</dbReference>
<evidence type="ECO:0000259" key="5">
    <source>
        <dbReference type="PROSITE" id="PS50931"/>
    </source>
</evidence>